<name>A0A8C8VP81_9SAUR</name>
<dbReference type="GO" id="GO:0038023">
    <property type="term" value="F:signaling receptor activity"/>
    <property type="evidence" value="ECO:0007669"/>
    <property type="project" value="InterPro"/>
</dbReference>
<dbReference type="Pfam" id="PF16497">
    <property type="entry name" value="MHC_I_3"/>
    <property type="match status" value="1"/>
</dbReference>
<dbReference type="Proteomes" id="UP000694393">
    <property type="component" value="Unplaced"/>
</dbReference>
<reference evidence="4" key="1">
    <citation type="submission" date="2025-08" db="UniProtKB">
        <authorList>
            <consortium name="Ensembl"/>
        </authorList>
    </citation>
    <scope>IDENTIFICATION</scope>
</reference>
<evidence type="ECO:0000313" key="4">
    <source>
        <dbReference type="Ensembl" id="ENSPCEP00000022543.1"/>
    </source>
</evidence>
<evidence type="ECO:0000259" key="3">
    <source>
        <dbReference type="Pfam" id="PF16497"/>
    </source>
</evidence>
<dbReference type="InterPro" id="IPR037055">
    <property type="entry name" value="MHC_I-like_Ag-recog_sf"/>
</dbReference>
<dbReference type="PANTHER" id="PTHR15349:SF0">
    <property type="entry name" value="ENDOTHELIAL PROTEIN C RECEPTOR"/>
    <property type="match status" value="1"/>
</dbReference>
<dbReference type="Gene3D" id="3.30.500.10">
    <property type="entry name" value="MHC class I-like antigen recognition-like"/>
    <property type="match status" value="1"/>
</dbReference>
<keyword evidence="1" id="KW-0325">Glycoprotein</keyword>
<accession>A0A8C8VP81</accession>
<evidence type="ECO:0000256" key="2">
    <source>
        <dbReference type="SAM" id="MobiDB-lite"/>
    </source>
</evidence>
<evidence type="ECO:0000256" key="1">
    <source>
        <dbReference type="ARBA" id="ARBA00023180"/>
    </source>
</evidence>
<dbReference type="InterPro" id="IPR011161">
    <property type="entry name" value="MHC_I-like_Ag-recog"/>
</dbReference>
<organism evidence="4 5">
    <name type="scientific">Pelusios castaneus</name>
    <name type="common">West African mud turtle</name>
    <dbReference type="NCBI Taxonomy" id="367368"/>
    <lineage>
        <taxon>Eukaryota</taxon>
        <taxon>Metazoa</taxon>
        <taxon>Chordata</taxon>
        <taxon>Craniata</taxon>
        <taxon>Vertebrata</taxon>
        <taxon>Euteleostomi</taxon>
        <taxon>Archelosauria</taxon>
        <taxon>Testudinata</taxon>
        <taxon>Testudines</taxon>
        <taxon>Pleurodira</taxon>
        <taxon>Pelomedusidae</taxon>
        <taxon>Pelusios</taxon>
    </lineage>
</organism>
<feature type="region of interest" description="Disordered" evidence="2">
    <location>
        <begin position="184"/>
        <end position="207"/>
    </location>
</feature>
<keyword evidence="5" id="KW-1185">Reference proteome</keyword>
<feature type="compositionally biased region" description="Low complexity" evidence="2">
    <location>
        <begin position="188"/>
        <end position="198"/>
    </location>
</feature>
<dbReference type="InterPro" id="IPR011162">
    <property type="entry name" value="MHC_I/II-like_Ag-recog"/>
</dbReference>
<reference evidence="4" key="2">
    <citation type="submission" date="2025-09" db="UniProtKB">
        <authorList>
            <consortium name="Ensembl"/>
        </authorList>
    </citation>
    <scope>IDENTIFICATION</scope>
</reference>
<dbReference type="InterPro" id="IPR015669">
    <property type="entry name" value="Endothetial_C_recpt"/>
</dbReference>
<dbReference type="PANTHER" id="PTHR15349">
    <property type="entry name" value="ENDOTHELIAL PROTEIN C RECEPTOR"/>
    <property type="match status" value="1"/>
</dbReference>
<dbReference type="AlphaFoldDB" id="A0A8C8VP81"/>
<proteinExistence type="predicted"/>
<evidence type="ECO:0000313" key="5">
    <source>
        <dbReference type="Proteomes" id="UP000694393"/>
    </source>
</evidence>
<dbReference type="SUPFAM" id="SSF54452">
    <property type="entry name" value="MHC antigen-recognition domain"/>
    <property type="match status" value="1"/>
</dbReference>
<dbReference type="Ensembl" id="ENSPCET00000023300.1">
    <property type="protein sequence ID" value="ENSPCEP00000022543.1"/>
    <property type="gene ID" value="ENSPCEG00000017191.1"/>
</dbReference>
<feature type="domain" description="MHC class I-like antigen recognition-like" evidence="3">
    <location>
        <begin position="8"/>
        <end position="175"/>
    </location>
</feature>
<dbReference type="GO" id="GO:0050819">
    <property type="term" value="P:negative regulation of coagulation"/>
    <property type="evidence" value="ECO:0007669"/>
    <property type="project" value="TreeGrafter"/>
</dbReference>
<sequence>LTSSPSFLLQTAVFRNSSSSDIEGLALLGDLETHSMACSTCEIRFLQPWARRGLTPKEWQDLTSLLHRYLFNFKRTVNRLAQQKAVPYPFVIQCSFGCELHPNGTVRGFYDAAVKDEGCISFDVDAALWVAHQGGELAREIRDRLNQDRGMAHTIQFLLNTTCGKQIEVFTQYGKESLERRAGRRAQLRLPGGARQPGGPQPADPVE</sequence>
<protein>
    <recommendedName>
        <fullName evidence="3">MHC class I-like antigen recognition-like domain-containing protein</fullName>
    </recommendedName>
</protein>
<dbReference type="GO" id="GO:0005615">
    <property type="term" value="C:extracellular space"/>
    <property type="evidence" value="ECO:0007669"/>
    <property type="project" value="TreeGrafter"/>
</dbReference>